<feature type="compositionally biased region" description="Basic and acidic residues" evidence="1">
    <location>
        <begin position="249"/>
        <end position="262"/>
    </location>
</feature>
<dbReference type="EMBL" id="BPWL01000007">
    <property type="protein sequence ID" value="GJJ12371.1"/>
    <property type="molecule type" value="Genomic_DNA"/>
</dbReference>
<organism evidence="3 4">
    <name type="scientific">Clathrus columnatus</name>
    <dbReference type="NCBI Taxonomy" id="1419009"/>
    <lineage>
        <taxon>Eukaryota</taxon>
        <taxon>Fungi</taxon>
        <taxon>Dikarya</taxon>
        <taxon>Basidiomycota</taxon>
        <taxon>Agaricomycotina</taxon>
        <taxon>Agaricomycetes</taxon>
        <taxon>Phallomycetidae</taxon>
        <taxon>Phallales</taxon>
        <taxon>Clathraceae</taxon>
        <taxon>Clathrus</taxon>
    </lineage>
</organism>
<feature type="region of interest" description="Disordered" evidence="1">
    <location>
        <begin position="587"/>
        <end position="640"/>
    </location>
</feature>
<dbReference type="Proteomes" id="UP001050691">
    <property type="component" value="Unassembled WGS sequence"/>
</dbReference>
<accession>A0AAV5AHC9</accession>
<keyword evidence="2" id="KW-0812">Transmembrane</keyword>
<sequence>MPLSPPQSVASGSSPSSPLTIKKLVADGRSKVCIDNIQPGTILPLFPENNARILSSDVHPLDDRFIPYHFSLDDHPSLQKAINSLRLAPMSPKTYSSLFNTSDPDTSRRHRGFDPVRCSAQLLVSAYTVSLALPKEFPPSRQSPMNNDEEESSLRNSQYSRSVRRQSSAFNRSYLNFVVAIELSIPFLTVPPRGPFLISIPVPRCLDNQLRMRIAIPPDPTSHTTRHPGDSTSSGEDMAGWDFLTDPPVTRRLDKPKVRNEDEDHPSDQTPITPGVEVIQGAFQSTDYLHIRWAPPLPKRSRPENGLWRVNMQSSAAIMKCQILGRNEACIRMGISYDAKCHGLWHPGVATIVGLDVVLDAKRRTIIWPEEDHLKGWSVSAKGEAFVGIHKDAFRAVSQHSSFESAISSTFLPTLNSDSMLVPPRGSASLLHAPLPSSNSPDYSFENSSPNGTVKEDIHLPAHTAPPSGASLDILRTSKDIPPNMPITLKINMLKLLSSPKNEISFTIRGVILIQLDQDVPEDFIPLPKLHVLGIHTQEVRTWVSMHMPINKDIYIDEEHPSEHGRQRLTKGEEVRCEEETVLIVTQRAPMADSSNRRSPLTIGSANDTPSPSRKSMRTLRNSPLSMRTPVSTTQPEGQTLDASLVTVPSLGRLKTLDLAHVVVTITPLKNSFTRRCSYCVKVTLPVYSLESDIVRFGLATRKILGSEIICPNVDMLYATYSGRQIPTEIYQVADGELELTASNVVNTKRSESQIFGEMQYSVSLNTGGIETDSGPMDCVYLVDYPAAEMQENKKGVTSNEIELDALLPCFHIPVCRYEVLLELETGMFIAITFCPKLIENFITKDKYSLKSTTLNQQSYPKFSQYHVPAGFYPSLHILLLPSSPRKLGYIKFLNYILAYVILILTISQLVWFKRELLEMRSSVHAILYGLMNGGDARSFVEGHYMGNEDYMGSSRDWRHLETPVIIVSTVTTTFTVTETLSIPTASIESKIEDDEVRIIRLSDATLVQPLRPTLVPPPPPPRATTNKEAKSLIPLPAIPLLSFKLPFSDETRGMIVKNVMRFVYFLRRAWNFPMDPD</sequence>
<proteinExistence type="predicted"/>
<comment type="caution">
    <text evidence="3">The sequence shown here is derived from an EMBL/GenBank/DDBJ whole genome shotgun (WGS) entry which is preliminary data.</text>
</comment>
<feature type="region of interest" description="Disordered" evidence="1">
    <location>
        <begin position="135"/>
        <end position="161"/>
    </location>
</feature>
<feature type="compositionally biased region" description="Polar residues" evidence="1">
    <location>
        <begin position="593"/>
        <end position="640"/>
    </location>
</feature>
<evidence type="ECO:0000313" key="3">
    <source>
        <dbReference type="EMBL" id="GJJ12371.1"/>
    </source>
</evidence>
<reference evidence="3" key="1">
    <citation type="submission" date="2021-10" db="EMBL/GenBank/DDBJ databases">
        <title>De novo Genome Assembly of Clathrus columnatus (Basidiomycota, Fungi) Using Illumina and Nanopore Sequence Data.</title>
        <authorList>
            <person name="Ogiso-Tanaka E."/>
            <person name="Itagaki H."/>
            <person name="Hosoya T."/>
            <person name="Hosaka K."/>
        </authorList>
    </citation>
    <scope>NUCLEOTIDE SEQUENCE</scope>
    <source>
        <strain evidence="3">MO-923</strain>
    </source>
</reference>
<dbReference type="AlphaFoldDB" id="A0AAV5AHC9"/>
<keyword evidence="2" id="KW-1133">Transmembrane helix</keyword>
<feature type="region of interest" description="Disordered" evidence="1">
    <location>
        <begin position="216"/>
        <end position="273"/>
    </location>
</feature>
<protein>
    <submittedName>
        <fullName evidence="3">Uncharacterized protein</fullName>
    </submittedName>
</protein>
<keyword evidence="2" id="KW-0472">Membrane</keyword>
<name>A0AAV5AHC9_9AGAM</name>
<feature type="region of interest" description="Disordered" evidence="1">
    <location>
        <begin position="441"/>
        <end position="462"/>
    </location>
</feature>
<evidence type="ECO:0000256" key="2">
    <source>
        <dbReference type="SAM" id="Phobius"/>
    </source>
</evidence>
<gene>
    <name evidence="3" type="ORF">Clacol_006612</name>
</gene>
<evidence type="ECO:0000256" key="1">
    <source>
        <dbReference type="SAM" id="MobiDB-lite"/>
    </source>
</evidence>
<feature type="transmembrane region" description="Helical" evidence="2">
    <location>
        <begin position="893"/>
        <end position="913"/>
    </location>
</feature>
<evidence type="ECO:0000313" key="4">
    <source>
        <dbReference type="Proteomes" id="UP001050691"/>
    </source>
</evidence>
<keyword evidence="4" id="KW-1185">Reference proteome</keyword>